<dbReference type="RefSeq" id="WP_078117542.1">
    <property type="nucleotide sequence ID" value="NZ_JABAGV010000026.1"/>
</dbReference>
<sequence length="162" mass="18925">MKDESINIDEIYHYIKNSNPDMINMLNQQKDISQYYTKPNHYSSMLDYIRQAEEGLYEKFRKEEEYKQNILTTLMSIEKNTASLQNIVELVKDSNENQEKILAIVNDLLLLSKEKDKEVVENKYTAIMKKISNIGENADTMNKLYTFGTTIYTIINSFGIGQ</sequence>
<evidence type="ECO:0000313" key="2">
    <source>
        <dbReference type="EMBL" id="OOP70684.1"/>
    </source>
</evidence>
<dbReference type="Proteomes" id="UP000190959">
    <property type="component" value="Unassembled WGS sequence"/>
</dbReference>
<dbReference type="EMBL" id="JABAGV010000026">
    <property type="protein sequence ID" value="MBC2475346.1"/>
    <property type="molecule type" value="Genomic_DNA"/>
</dbReference>
<organism evidence="2 3">
    <name type="scientific">Clostridium beijerinckii</name>
    <name type="common">Clostridium MP</name>
    <dbReference type="NCBI Taxonomy" id="1520"/>
    <lineage>
        <taxon>Bacteria</taxon>
        <taxon>Bacillati</taxon>
        <taxon>Bacillota</taxon>
        <taxon>Clostridia</taxon>
        <taxon>Eubacteriales</taxon>
        <taxon>Clostridiaceae</taxon>
        <taxon>Clostridium</taxon>
    </lineage>
</organism>
<dbReference type="EMBL" id="MWMH01000013">
    <property type="protein sequence ID" value="OOP70684.1"/>
    <property type="molecule type" value="Genomic_DNA"/>
</dbReference>
<proteinExistence type="predicted"/>
<evidence type="ECO:0000313" key="1">
    <source>
        <dbReference type="EMBL" id="MBC2475346.1"/>
    </source>
</evidence>
<evidence type="ECO:0000313" key="3">
    <source>
        <dbReference type="Proteomes" id="UP000190959"/>
    </source>
</evidence>
<reference evidence="1" key="2">
    <citation type="submission" date="2020-04" db="EMBL/GenBank/DDBJ databases">
        <authorList>
            <person name="Brown S."/>
        </authorList>
    </citation>
    <scope>NUCLEOTIDE SEQUENCE</scope>
    <source>
        <strain evidence="1">DJ015</strain>
    </source>
</reference>
<accession>A0A1S9MZH8</accession>
<dbReference type="Proteomes" id="UP001194098">
    <property type="component" value="Unassembled WGS sequence"/>
</dbReference>
<dbReference type="AlphaFoldDB" id="A0A1S9MZH8"/>
<reference evidence="1" key="3">
    <citation type="journal article" date="2022" name="Nat. Biotechnol.">
        <title>Carbon-negative production of acetone and isopropanol by gas fermentation at industrial pilot scale.</title>
        <authorList>
            <person name="Liew F.E."/>
            <person name="Nogle R."/>
            <person name="Abdalla T."/>
            <person name="Rasor B.J."/>
            <person name="Canter C."/>
            <person name="Jensen R.O."/>
            <person name="Wang L."/>
            <person name="Strutz J."/>
            <person name="Chirania P."/>
            <person name="De Tissera S."/>
            <person name="Mueller A.P."/>
            <person name="Ruan Z."/>
            <person name="Gao A."/>
            <person name="Tran L."/>
            <person name="Engle N.L."/>
            <person name="Bromley J.C."/>
            <person name="Daniell J."/>
            <person name="Conrado R."/>
            <person name="Tschaplinski T.J."/>
            <person name="Giannone R.J."/>
            <person name="Hettich R.L."/>
            <person name="Karim A.S."/>
            <person name="Simpson S.D."/>
            <person name="Brown S.D."/>
            <person name="Leang C."/>
            <person name="Jewett M.C."/>
            <person name="Kopke M."/>
        </authorList>
    </citation>
    <scope>NUCLEOTIDE SEQUENCE</scope>
    <source>
        <strain evidence="1">DJ015</strain>
    </source>
</reference>
<protein>
    <submittedName>
        <fullName evidence="2">Uncharacterized protein</fullName>
    </submittedName>
</protein>
<name>A0A1S9MZH8_CLOBE</name>
<gene>
    <name evidence="2" type="ORF">CBEIBR21_25105</name>
    <name evidence="1" type="ORF">HGI39_11600</name>
</gene>
<comment type="caution">
    <text evidence="2">The sequence shown here is derived from an EMBL/GenBank/DDBJ whole genome shotgun (WGS) entry which is preliminary data.</text>
</comment>
<reference evidence="2 3" key="1">
    <citation type="submission" date="2017-02" db="EMBL/GenBank/DDBJ databases">
        <title>Genome sequence of Clostridium beijerinckii Br21.</title>
        <authorList>
            <person name="Fonseca B.C."/>
            <person name="Guazzaroni M.E."/>
            <person name="Riano-Pachon D.M."/>
            <person name="Reginatto V."/>
        </authorList>
    </citation>
    <scope>NUCLEOTIDE SEQUENCE [LARGE SCALE GENOMIC DNA]</scope>
    <source>
        <strain evidence="2 3">Br21</strain>
    </source>
</reference>